<dbReference type="Gene3D" id="3.50.30.30">
    <property type="match status" value="1"/>
</dbReference>
<evidence type="ECO:0000256" key="3">
    <source>
        <dbReference type="SAM" id="Phobius"/>
    </source>
</evidence>
<keyword evidence="7" id="KW-0121">Carboxypeptidase</keyword>
<dbReference type="PANTHER" id="PTHR10404">
    <property type="entry name" value="N-ACETYLATED-ALPHA-LINKED ACIDIC DIPEPTIDASE"/>
    <property type="match status" value="1"/>
</dbReference>
<keyword evidence="7" id="KW-0645">Protease</keyword>
<evidence type="ECO:0000259" key="6">
    <source>
        <dbReference type="Pfam" id="PF04389"/>
    </source>
</evidence>
<keyword evidence="7" id="KW-0378">Hydrolase</keyword>
<dbReference type="InterPro" id="IPR007484">
    <property type="entry name" value="Peptidase_M28"/>
</dbReference>
<dbReference type="CDD" id="cd08022">
    <property type="entry name" value="M28_PSMA_like"/>
    <property type="match status" value="1"/>
</dbReference>
<feature type="domain" description="Peptidase M28" evidence="6">
    <location>
        <begin position="510"/>
        <end position="693"/>
    </location>
</feature>
<evidence type="ECO:0000259" key="4">
    <source>
        <dbReference type="Pfam" id="PF02225"/>
    </source>
</evidence>
<feature type="compositionally biased region" description="Low complexity" evidence="2">
    <location>
        <begin position="22"/>
        <end position="32"/>
    </location>
</feature>
<dbReference type="InterPro" id="IPR036757">
    <property type="entry name" value="TFR-like_dimer_dom_sf"/>
</dbReference>
<dbReference type="InterPro" id="IPR007365">
    <property type="entry name" value="TFR-like_dimer_dom"/>
</dbReference>
<evidence type="ECO:0000313" key="7">
    <source>
        <dbReference type="EMBL" id="GAD98898.1"/>
    </source>
</evidence>
<dbReference type="EMBL" id="BAUL01000266">
    <property type="protein sequence ID" value="GAD98898.1"/>
    <property type="molecule type" value="Genomic_DNA"/>
</dbReference>
<dbReference type="InterPro" id="IPR046450">
    <property type="entry name" value="PA_dom_sf"/>
</dbReference>
<protein>
    <submittedName>
        <fullName evidence="7">Glutamate carboxypeptidase Tre2</fullName>
    </submittedName>
</protein>
<dbReference type="CDD" id="cd02121">
    <property type="entry name" value="PA_GCPII_like"/>
    <property type="match status" value="1"/>
</dbReference>
<dbReference type="InterPro" id="IPR039373">
    <property type="entry name" value="Peptidase_M28B"/>
</dbReference>
<dbReference type="SUPFAM" id="SSF47672">
    <property type="entry name" value="Transferrin receptor-like dimerisation domain"/>
    <property type="match status" value="1"/>
</dbReference>
<dbReference type="InterPro" id="IPR003137">
    <property type="entry name" value="PA_domain"/>
</dbReference>
<feature type="compositionally biased region" description="Basic and acidic residues" evidence="2">
    <location>
        <begin position="42"/>
        <end position="54"/>
    </location>
</feature>
<dbReference type="InParanoid" id="V5G3C1"/>
<proteinExistence type="inferred from homology"/>
<dbReference type="HOGENOM" id="CLU_005688_1_0_1"/>
<dbReference type="OrthoDB" id="5841748at2759"/>
<dbReference type="Gene3D" id="1.20.930.40">
    <property type="entry name" value="Transferrin receptor-like, dimerisation domain"/>
    <property type="match status" value="1"/>
</dbReference>
<evidence type="ECO:0000259" key="5">
    <source>
        <dbReference type="Pfam" id="PF04253"/>
    </source>
</evidence>
<gene>
    <name evidence="7" type="ORF">PVAR5_7601</name>
</gene>
<dbReference type="Pfam" id="PF02225">
    <property type="entry name" value="PA"/>
    <property type="match status" value="1"/>
</dbReference>
<dbReference type="PANTHER" id="PTHR10404:SF71">
    <property type="entry name" value="CARBOXYPEPTIDASE TRE2, PUTATIVE (AFU_ORTHOLOGUE AFUA_3G10650)-RELATED"/>
    <property type="match status" value="1"/>
</dbReference>
<comment type="caution">
    <text evidence="7">The sequence shown here is derived from an EMBL/GenBank/DDBJ whole genome shotgun (WGS) entry which is preliminary data.</text>
</comment>
<feature type="compositionally biased region" description="Basic and acidic residues" evidence="2">
    <location>
        <begin position="92"/>
        <end position="101"/>
    </location>
</feature>
<name>V5G3C1_BYSSN</name>
<keyword evidence="8" id="KW-1185">Reference proteome</keyword>
<feature type="domain" description="Transferrin receptor-like dimerisation" evidence="5">
    <location>
        <begin position="766"/>
        <end position="909"/>
    </location>
</feature>
<dbReference type="eggNOG" id="KOG2195">
    <property type="taxonomic scope" value="Eukaryota"/>
</dbReference>
<dbReference type="FunCoup" id="V5G3C1">
    <property type="interactions" value="25"/>
</dbReference>
<accession>V5G3C1</accession>
<evidence type="ECO:0000313" key="8">
    <source>
        <dbReference type="Proteomes" id="UP000018001"/>
    </source>
</evidence>
<sequence>MGSDDKFNYESLPIPTYEEATSSRPISSQSQSHRGSTEISNDAERQGLLRRGDSAGDNSRSHPAGYHPPTVESARSSVDFLASDDEGSARGSMEELQREMQEMDVEDPAHSGSSRSQLGQRFSKRFNTLTRTLSSIHLPLRKYLPTLNFSFISDLTDRWRSRGDYQVCLILLRLVGLVIVVTIVYLVVASDILSMGGSRISIGQSYTPSSVQNYVQGHINETNIAEKFERLTRFPHMAGTEGSYVLAEWIEQEFRTAGLDEVGMEEFQVYLNYPKPTGRRVAIVDPPELAWEAILDEEQAYKDPPQQQTLVFHGHSKSGNVTGPLVYANFGSREDFKLLADKGISLQGAIVLVRYYGTQGDRALKIKAAEMAGAAGCIIYSDPAQDGFVLGPTYPEGRFMPADGVQRGGVSLMSWVVGDVLTPGFASTPEEKKRLSPEESPGLNQIPSIPIAWRDAQRLLQVLKGHGKKVPKQWVGGVPDINEWWTGDSSSPKVNLMNIQDDVERQPIYNVIGRIIGQEQPEKKIIVGNHRDAWCFGGVDPGSGTAVFLEVVRVFGELVSLGWRPLRTIEFASWDGEEYNLIGSTEHVENELGALRNDGYAYLNVDVAVSGGDFRAAASPLYERVLLQILNRCSDPAANQTLKEVWQSKNKKLSGLGAGSDYVAFQDIAGTSSIDFGFDGEPYPYHSCYDNYEWMTQFGDPGFRYHKSLGEVWGLLLLELADNPILPFDMEAYAAYLSTYIAELDEYAKSKTQSMHSRDKDSGHSLNMKPLYDAAATFKENAARFHEWDQIWHDTVWGAGGFETNVMAIKRMSHNTRMANFETHVLDLDEGGGVSCDIPCLTETILTAMDQIPNRTQFKHVIFGPQAWSGYDEAFFPAIRDALDAGDLEETQMWIDKIADIISKASKKLLY</sequence>
<keyword evidence="3" id="KW-0812">Transmembrane</keyword>
<dbReference type="Proteomes" id="UP000018001">
    <property type="component" value="Unassembled WGS sequence"/>
</dbReference>
<dbReference type="FunFam" id="3.40.630.10:FF:000101">
    <property type="entry name" value="N-acetylated alpha-linked acidic dipeptidase like 1"/>
    <property type="match status" value="1"/>
</dbReference>
<feature type="domain" description="PA" evidence="4">
    <location>
        <begin position="321"/>
        <end position="407"/>
    </location>
</feature>
<keyword evidence="3" id="KW-0472">Membrane</keyword>
<feature type="transmembrane region" description="Helical" evidence="3">
    <location>
        <begin position="167"/>
        <end position="188"/>
    </location>
</feature>
<dbReference type="Pfam" id="PF04253">
    <property type="entry name" value="TFR_dimer"/>
    <property type="match status" value="1"/>
</dbReference>
<reference evidence="8" key="1">
    <citation type="journal article" date="2014" name="Genome Announc.">
        <title>Draft genome sequence of the formaldehyde-resistant fungus Byssochlamys spectabilis No. 5 (anamorph Paecilomyces variotii No. 5) (NBRC109023).</title>
        <authorList>
            <person name="Oka T."/>
            <person name="Ekino K."/>
            <person name="Fukuda K."/>
            <person name="Nomura Y."/>
        </authorList>
    </citation>
    <scope>NUCLEOTIDE SEQUENCE [LARGE SCALE GENOMIC DNA]</scope>
    <source>
        <strain evidence="8">No. 5 / NBRC 109023</strain>
    </source>
</reference>
<organism evidence="7 8">
    <name type="scientific">Byssochlamys spectabilis (strain No. 5 / NBRC 109023)</name>
    <name type="common">Paecilomyces variotii</name>
    <dbReference type="NCBI Taxonomy" id="1356009"/>
    <lineage>
        <taxon>Eukaryota</taxon>
        <taxon>Fungi</taxon>
        <taxon>Dikarya</taxon>
        <taxon>Ascomycota</taxon>
        <taxon>Pezizomycotina</taxon>
        <taxon>Eurotiomycetes</taxon>
        <taxon>Eurotiomycetidae</taxon>
        <taxon>Eurotiales</taxon>
        <taxon>Thermoascaceae</taxon>
        <taxon>Paecilomyces</taxon>
    </lineage>
</organism>
<feature type="region of interest" description="Disordered" evidence="2">
    <location>
        <begin position="1"/>
        <end position="118"/>
    </location>
</feature>
<dbReference type="SUPFAM" id="SSF52025">
    <property type="entry name" value="PA domain"/>
    <property type="match status" value="1"/>
</dbReference>
<dbReference type="SUPFAM" id="SSF53187">
    <property type="entry name" value="Zn-dependent exopeptidases"/>
    <property type="match status" value="1"/>
</dbReference>
<comment type="similarity">
    <text evidence="1">Belongs to the peptidase M28 family. M28B subfamily.</text>
</comment>
<evidence type="ECO:0000256" key="1">
    <source>
        <dbReference type="ARBA" id="ARBA00005634"/>
    </source>
</evidence>
<keyword evidence="3" id="KW-1133">Transmembrane helix</keyword>
<dbReference type="AlphaFoldDB" id="V5G3C1"/>
<dbReference type="Gene3D" id="3.40.630.10">
    <property type="entry name" value="Zn peptidases"/>
    <property type="match status" value="1"/>
</dbReference>
<dbReference type="FunFam" id="3.50.30.30:FF:000029">
    <property type="entry name" value="Glutamate carboxypeptidase Tre2, putative"/>
    <property type="match status" value="1"/>
</dbReference>
<dbReference type="GO" id="GO:0004180">
    <property type="term" value="F:carboxypeptidase activity"/>
    <property type="evidence" value="ECO:0007669"/>
    <property type="project" value="UniProtKB-KW"/>
</dbReference>
<evidence type="ECO:0000256" key="2">
    <source>
        <dbReference type="SAM" id="MobiDB-lite"/>
    </source>
</evidence>
<dbReference type="Pfam" id="PF04389">
    <property type="entry name" value="Peptidase_M28"/>
    <property type="match status" value="1"/>
</dbReference>